<evidence type="ECO:0000256" key="2">
    <source>
        <dbReference type="SAM" id="Phobius"/>
    </source>
</evidence>
<sequence length="213" mass="24368">MPDIEKIPNPPTKRVFDIITSLFILLLLSPLIVVILLAMALEALVSNQARRAFLYKETRISQGRLFTFYKFNIFTKQGLSQHQVNGIIHTKNLEKNKSNLTFVGKILKQIYFDELPQIINVLKGDMSLVGPRPTNQENSERLFKEGQHAKYILKAGITGFFQSHKGLEVHGDQNELDMEYAEFIKNNPGWKIILYDIKILLISVKTVLRAEGI</sequence>
<dbReference type="InterPro" id="IPR003362">
    <property type="entry name" value="Bact_transf"/>
</dbReference>
<dbReference type="PANTHER" id="PTHR30576">
    <property type="entry name" value="COLANIC BIOSYNTHESIS UDP-GLUCOSE LIPID CARRIER TRANSFERASE"/>
    <property type="match status" value="1"/>
</dbReference>
<organism evidence="4 5">
    <name type="scientific">Candidatus Buchananbacteria bacterium CG10_big_fil_rev_8_21_14_0_10_42_9</name>
    <dbReference type="NCBI Taxonomy" id="1974526"/>
    <lineage>
        <taxon>Bacteria</taxon>
        <taxon>Candidatus Buchananiibacteriota</taxon>
    </lineage>
</organism>
<feature type="transmembrane region" description="Helical" evidence="2">
    <location>
        <begin position="18"/>
        <end position="41"/>
    </location>
</feature>
<comment type="similarity">
    <text evidence="1">Belongs to the bacterial sugar transferase family.</text>
</comment>
<keyword evidence="2" id="KW-0472">Membrane</keyword>
<dbReference type="GO" id="GO:0016780">
    <property type="term" value="F:phosphotransferase activity, for other substituted phosphate groups"/>
    <property type="evidence" value="ECO:0007669"/>
    <property type="project" value="TreeGrafter"/>
</dbReference>
<evidence type="ECO:0000313" key="4">
    <source>
        <dbReference type="EMBL" id="PIS04735.1"/>
    </source>
</evidence>
<evidence type="ECO:0000256" key="1">
    <source>
        <dbReference type="ARBA" id="ARBA00006464"/>
    </source>
</evidence>
<name>A0A2H0W037_9BACT</name>
<dbReference type="Proteomes" id="UP000230935">
    <property type="component" value="Unassembled WGS sequence"/>
</dbReference>
<evidence type="ECO:0000259" key="3">
    <source>
        <dbReference type="Pfam" id="PF02397"/>
    </source>
</evidence>
<feature type="domain" description="Bacterial sugar transferase" evidence="3">
    <location>
        <begin position="13"/>
        <end position="208"/>
    </location>
</feature>
<proteinExistence type="inferred from homology"/>
<keyword evidence="2" id="KW-0812">Transmembrane</keyword>
<dbReference type="AlphaFoldDB" id="A0A2H0W037"/>
<protein>
    <recommendedName>
        <fullName evidence="3">Bacterial sugar transferase domain-containing protein</fullName>
    </recommendedName>
</protein>
<gene>
    <name evidence="4" type="ORF">COT81_04935</name>
</gene>
<dbReference type="PANTHER" id="PTHR30576:SF0">
    <property type="entry name" value="UNDECAPRENYL-PHOSPHATE N-ACETYLGALACTOSAMINYL 1-PHOSPHATE TRANSFERASE-RELATED"/>
    <property type="match status" value="1"/>
</dbReference>
<dbReference type="EMBL" id="PEZZ01000038">
    <property type="protein sequence ID" value="PIS04735.1"/>
    <property type="molecule type" value="Genomic_DNA"/>
</dbReference>
<evidence type="ECO:0000313" key="5">
    <source>
        <dbReference type="Proteomes" id="UP000230935"/>
    </source>
</evidence>
<comment type="caution">
    <text evidence="4">The sequence shown here is derived from an EMBL/GenBank/DDBJ whole genome shotgun (WGS) entry which is preliminary data.</text>
</comment>
<dbReference type="Pfam" id="PF02397">
    <property type="entry name" value="Bac_transf"/>
    <property type="match status" value="1"/>
</dbReference>
<accession>A0A2H0W037</accession>
<reference evidence="5" key="1">
    <citation type="submission" date="2017-09" db="EMBL/GenBank/DDBJ databases">
        <title>Depth-based differentiation of microbial function through sediment-hosted aquifers and enrichment of novel symbionts in the deep terrestrial subsurface.</title>
        <authorList>
            <person name="Probst A.J."/>
            <person name="Ladd B."/>
            <person name="Jarett J.K."/>
            <person name="Geller-Mcgrath D.E."/>
            <person name="Sieber C.M.K."/>
            <person name="Emerson J.B."/>
            <person name="Anantharaman K."/>
            <person name="Thomas B.C."/>
            <person name="Malmstrom R."/>
            <person name="Stieglmeier M."/>
            <person name="Klingl A."/>
            <person name="Woyke T."/>
            <person name="Ryan C.M."/>
            <person name="Banfield J.F."/>
        </authorList>
    </citation>
    <scope>NUCLEOTIDE SEQUENCE [LARGE SCALE GENOMIC DNA]</scope>
</reference>
<keyword evidence="2" id="KW-1133">Transmembrane helix</keyword>